<evidence type="ECO:0000313" key="3">
    <source>
        <dbReference type="Proteomes" id="UP001215151"/>
    </source>
</evidence>
<reference evidence="2" key="1">
    <citation type="submission" date="2022-11" db="EMBL/GenBank/DDBJ databases">
        <title>Genome Sequence of Cubamyces cubensis.</title>
        <authorList>
            <person name="Buettner E."/>
        </authorList>
    </citation>
    <scope>NUCLEOTIDE SEQUENCE</scope>
    <source>
        <strain evidence="2">MPL-01</strain>
    </source>
</reference>
<feature type="compositionally biased region" description="Low complexity" evidence="1">
    <location>
        <begin position="1"/>
        <end position="23"/>
    </location>
</feature>
<sequence>MTFPRGAPAANGLPPATAPPTARLSHRPPAPYTSSASANVQDIDHCSEDQPSRRPVSYLYRPIFILLQRLD</sequence>
<accession>A0AAD7XDF9</accession>
<feature type="compositionally biased region" description="Basic and acidic residues" evidence="1">
    <location>
        <begin position="42"/>
        <end position="52"/>
    </location>
</feature>
<evidence type="ECO:0000313" key="2">
    <source>
        <dbReference type="EMBL" id="KAJ8496625.1"/>
    </source>
</evidence>
<organism evidence="2 3">
    <name type="scientific">Trametes cubensis</name>
    <dbReference type="NCBI Taxonomy" id="1111947"/>
    <lineage>
        <taxon>Eukaryota</taxon>
        <taxon>Fungi</taxon>
        <taxon>Dikarya</taxon>
        <taxon>Basidiomycota</taxon>
        <taxon>Agaricomycotina</taxon>
        <taxon>Agaricomycetes</taxon>
        <taxon>Polyporales</taxon>
        <taxon>Polyporaceae</taxon>
        <taxon>Trametes</taxon>
    </lineage>
</organism>
<dbReference type="Proteomes" id="UP001215151">
    <property type="component" value="Unassembled WGS sequence"/>
</dbReference>
<gene>
    <name evidence="2" type="ORF">ONZ51_g1024</name>
</gene>
<dbReference type="EMBL" id="JAPEVG010000013">
    <property type="protein sequence ID" value="KAJ8496625.1"/>
    <property type="molecule type" value="Genomic_DNA"/>
</dbReference>
<feature type="region of interest" description="Disordered" evidence="1">
    <location>
        <begin position="1"/>
        <end position="53"/>
    </location>
</feature>
<comment type="caution">
    <text evidence="2">The sequence shown here is derived from an EMBL/GenBank/DDBJ whole genome shotgun (WGS) entry which is preliminary data.</text>
</comment>
<protein>
    <submittedName>
        <fullName evidence="2">Uncharacterized protein</fullName>
    </submittedName>
</protein>
<dbReference type="AlphaFoldDB" id="A0AAD7XDF9"/>
<evidence type="ECO:0000256" key="1">
    <source>
        <dbReference type="SAM" id="MobiDB-lite"/>
    </source>
</evidence>
<name>A0AAD7XDF9_9APHY</name>
<keyword evidence="3" id="KW-1185">Reference proteome</keyword>
<proteinExistence type="predicted"/>